<gene>
    <name evidence="2" type="ORF">N7456_001930</name>
</gene>
<feature type="compositionally biased region" description="Basic and acidic residues" evidence="1">
    <location>
        <begin position="49"/>
        <end position="58"/>
    </location>
</feature>
<evidence type="ECO:0000313" key="3">
    <source>
        <dbReference type="Proteomes" id="UP001149165"/>
    </source>
</evidence>
<evidence type="ECO:0000256" key="1">
    <source>
        <dbReference type="SAM" id="MobiDB-lite"/>
    </source>
</evidence>
<comment type="caution">
    <text evidence="2">The sequence shown here is derived from an EMBL/GenBank/DDBJ whole genome shotgun (WGS) entry which is preliminary data.</text>
</comment>
<feature type="compositionally biased region" description="Polar residues" evidence="1">
    <location>
        <begin position="35"/>
        <end position="45"/>
    </location>
</feature>
<reference evidence="2" key="1">
    <citation type="submission" date="2022-11" db="EMBL/GenBank/DDBJ databases">
        <authorList>
            <person name="Petersen C."/>
        </authorList>
    </citation>
    <scope>NUCLEOTIDE SEQUENCE</scope>
    <source>
        <strain evidence="2">IBT 30069</strain>
    </source>
</reference>
<evidence type="ECO:0000313" key="2">
    <source>
        <dbReference type="EMBL" id="KAJ5113396.1"/>
    </source>
</evidence>
<sequence length="66" mass="7217">MTSTVIPDLVCKTDTQRSKLELTLFWGDENDASEDSGSGQESLSSPGRLDQESSKAERTFFFAAPT</sequence>
<accession>A0A9W9G780</accession>
<protein>
    <submittedName>
        <fullName evidence="2">Uncharacterized protein</fullName>
    </submittedName>
</protein>
<dbReference type="AlphaFoldDB" id="A0A9W9G780"/>
<keyword evidence="3" id="KW-1185">Reference proteome</keyword>
<feature type="region of interest" description="Disordered" evidence="1">
    <location>
        <begin position="27"/>
        <end position="66"/>
    </location>
</feature>
<proteinExistence type="predicted"/>
<organism evidence="2 3">
    <name type="scientific">Penicillium angulare</name>
    <dbReference type="NCBI Taxonomy" id="116970"/>
    <lineage>
        <taxon>Eukaryota</taxon>
        <taxon>Fungi</taxon>
        <taxon>Dikarya</taxon>
        <taxon>Ascomycota</taxon>
        <taxon>Pezizomycotina</taxon>
        <taxon>Eurotiomycetes</taxon>
        <taxon>Eurotiomycetidae</taxon>
        <taxon>Eurotiales</taxon>
        <taxon>Aspergillaceae</taxon>
        <taxon>Penicillium</taxon>
    </lineage>
</organism>
<dbReference type="EMBL" id="JAPQKH010000002">
    <property type="protein sequence ID" value="KAJ5113396.1"/>
    <property type="molecule type" value="Genomic_DNA"/>
</dbReference>
<dbReference type="Proteomes" id="UP001149165">
    <property type="component" value="Unassembled WGS sequence"/>
</dbReference>
<name>A0A9W9G780_9EURO</name>
<reference evidence="2" key="2">
    <citation type="journal article" date="2023" name="IMA Fungus">
        <title>Comparative genomic study of the Penicillium genus elucidates a diverse pangenome and 15 lateral gene transfer events.</title>
        <authorList>
            <person name="Petersen C."/>
            <person name="Sorensen T."/>
            <person name="Nielsen M.R."/>
            <person name="Sondergaard T.E."/>
            <person name="Sorensen J.L."/>
            <person name="Fitzpatrick D.A."/>
            <person name="Frisvad J.C."/>
            <person name="Nielsen K.L."/>
        </authorList>
    </citation>
    <scope>NUCLEOTIDE SEQUENCE</scope>
    <source>
        <strain evidence="2">IBT 30069</strain>
    </source>
</reference>